<dbReference type="PANTHER" id="PTHR12161:SF17">
    <property type="entry name" value="EXPRESSED PROTEIN"/>
    <property type="match status" value="1"/>
</dbReference>
<feature type="compositionally biased region" description="Basic and acidic residues" evidence="2">
    <location>
        <begin position="477"/>
        <end position="493"/>
    </location>
</feature>
<feature type="compositionally biased region" description="Low complexity" evidence="2">
    <location>
        <begin position="318"/>
        <end position="341"/>
    </location>
</feature>
<dbReference type="Gramene" id="KQK22500">
    <property type="protein sequence ID" value="KQK22500"/>
    <property type="gene ID" value="BRADI_1g67640v3"/>
</dbReference>
<reference evidence="3 4" key="1">
    <citation type="journal article" date="2010" name="Nature">
        <title>Genome sequencing and analysis of the model grass Brachypodium distachyon.</title>
        <authorList>
            <consortium name="International Brachypodium Initiative"/>
        </authorList>
    </citation>
    <scope>NUCLEOTIDE SEQUENCE [LARGE SCALE GENOMIC DNA]</scope>
    <source>
        <strain evidence="3">Bd21</strain>
        <strain evidence="4">cv. Bd21</strain>
    </source>
</reference>
<evidence type="ECO:0000313" key="4">
    <source>
        <dbReference type="EnsemblPlants" id="KQK22500"/>
    </source>
</evidence>
<organism evidence="3">
    <name type="scientific">Brachypodium distachyon</name>
    <name type="common">Purple false brome</name>
    <name type="synonym">Trachynia distachya</name>
    <dbReference type="NCBI Taxonomy" id="15368"/>
    <lineage>
        <taxon>Eukaryota</taxon>
        <taxon>Viridiplantae</taxon>
        <taxon>Streptophyta</taxon>
        <taxon>Embryophyta</taxon>
        <taxon>Tracheophyta</taxon>
        <taxon>Spermatophyta</taxon>
        <taxon>Magnoliopsida</taxon>
        <taxon>Liliopsida</taxon>
        <taxon>Poales</taxon>
        <taxon>Poaceae</taxon>
        <taxon>BOP clade</taxon>
        <taxon>Pooideae</taxon>
        <taxon>Stipodae</taxon>
        <taxon>Brachypodieae</taxon>
        <taxon>Brachypodium</taxon>
    </lineage>
</organism>
<dbReference type="OrthoDB" id="29853at2759"/>
<evidence type="ECO:0000313" key="5">
    <source>
        <dbReference type="Proteomes" id="UP000008810"/>
    </source>
</evidence>
<evidence type="ECO:0000256" key="1">
    <source>
        <dbReference type="ARBA" id="ARBA00005536"/>
    </source>
</evidence>
<protein>
    <submittedName>
        <fullName evidence="3 4">Uncharacterized protein</fullName>
    </submittedName>
</protein>
<dbReference type="InterPro" id="IPR005061">
    <property type="entry name" value="Ist1"/>
</dbReference>
<dbReference type="EMBL" id="CM000880">
    <property type="protein sequence ID" value="KQK22500.1"/>
    <property type="molecule type" value="Genomic_DNA"/>
</dbReference>
<dbReference type="FunFam" id="1.20.1260.60:FF:000002">
    <property type="entry name" value="Vacuolar protein sorting-associated protein IST1"/>
    <property type="match status" value="1"/>
</dbReference>
<feature type="compositionally biased region" description="Basic and acidic residues" evidence="2">
    <location>
        <begin position="504"/>
        <end position="517"/>
    </location>
</feature>
<accession>I1H7A7</accession>
<feature type="compositionally biased region" description="Low complexity" evidence="2">
    <location>
        <begin position="465"/>
        <end position="475"/>
    </location>
</feature>
<dbReference type="InterPro" id="IPR042277">
    <property type="entry name" value="IST1-like"/>
</dbReference>
<dbReference type="KEGG" id="bdi:100840887"/>
<dbReference type="Pfam" id="PF03398">
    <property type="entry name" value="Ist1"/>
    <property type="match status" value="1"/>
</dbReference>
<dbReference type="OMA" id="GARPYES"/>
<dbReference type="STRING" id="15368.I1H7A7"/>
<sequence>MGFFTKSTSKQTAKLKSLIKIAVARLAVVRRPRVGRRSIARSDVAQLLAIGDLDRALVRAEQVIEEDHMLEVLDIIELYCKILIEQAAQLDKPKECSEEIKAAAAGLMFASARCGELPELLDARAILADKFGRDFARAAKEGSPGVVDPTLVRRLSGERASVEQQRRLAREIAAENDILLEFPENPGEIHQSKQNGQARIVPAEEFVEQVEVKTEPHKVQERQTLVDDKVNPPKPNLAQLSAQEMALRESKKYDDVRRAAEAAFESASFAAMAARAAVELSRSESEGKGSRGGGGGGHDKVHPVLNSGATEQQETRPSGKPQKPRSPSSSPSWSDKSTVSSVWSDPPQKGKGIVFDQSDEEDDDVVEELLWTPQPRRAPCRRTASTTGIINVGVGDTHGSWGEDSGEAGSDLWPMQDRGGVPNGSQQARPTHRRHASELAGGNNALREAPDQRGQYRAPPYRRNATGTGDAAGAAPRAKEEEDLDGARPRRPQDGMGNGAAARPAEEDLDGSRRPRPQDGGGAYESSAYVARAPYARIASALAGSNGHIARHEEVRRIGTDARVLQERVYGAAPGSGGPGRVPLTPERRAVSVRTRR</sequence>
<dbReference type="Gene3D" id="1.20.1260.60">
    <property type="entry name" value="Vacuolar protein sorting-associated protein Ist1"/>
    <property type="match status" value="1"/>
</dbReference>
<dbReference type="GeneID" id="100840887"/>
<dbReference type="AlphaFoldDB" id="I1H7A7"/>
<feature type="region of interest" description="Disordered" evidence="2">
    <location>
        <begin position="273"/>
        <end position="525"/>
    </location>
</feature>
<dbReference type="HOGENOM" id="CLU_022354_1_0_1"/>
<feature type="compositionally biased region" description="Acidic residues" evidence="2">
    <location>
        <begin position="357"/>
        <end position="367"/>
    </location>
</feature>
<evidence type="ECO:0000256" key="2">
    <source>
        <dbReference type="SAM" id="MobiDB-lite"/>
    </source>
</evidence>
<gene>
    <name evidence="4" type="primary">LOC100840887</name>
    <name evidence="3" type="ORF">BRADI_1g67640v3</name>
</gene>
<dbReference type="RefSeq" id="XP_010228851.1">
    <property type="nucleotide sequence ID" value="XM_010230549.3"/>
</dbReference>
<name>I1H7A7_BRADI</name>
<reference evidence="4" key="3">
    <citation type="submission" date="2018-08" db="UniProtKB">
        <authorList>
            <consortium name="EnsemblPlants"/>
        </authorList>
    </citation>
    <scope>IDENTIFICATION</scope>
    <source>
        <strain evidence="4">cv. Bd21</strain>
    </source>
</reference>
<dbReference type="Proteomes" id="UP000008810">
    <property type="component" value="Chromosome 1"/>
</dbReference>
<dbReference type="EnsemblPlants" id="KQK22500">
    <property type="protein sequence ID" value="KQK22500"/>
    <property type="gene ID" value="BRADI_1g67640v3"/>
</dbReference>
<dbReference type="PANTHER" id="PTHR12161">
    <property type="entry name" value="IST1 FAMILY MEMBER"/>
    <property type="match status" value="1"/>
</dbReference>
<dbReference type="eggNOG" id="KOG2027">
    <property type="taxonomic scope" value="Eukaryota"/>
</dbReference>
<evidence type="ECO:0000313" key="3">
    <source>
        <dbReference type="EMBL" id="KQK22500.1"/>
    </source>
</evidence>
<dbReference type="GO" id="GO:0008104">
    <property type="term" value="P:intracellular protein localization"/>
    <property type="evidence" value="ECO:0000318"/>
    <property type="project" value="GO_Central"/>
</dbReference>
<keyword evidence="5" id="KW-1185">Reference proteome</keyword>
<comment type="similarity">
    <text evidence="1">Belongs to the IST1 family.</text>
</comment>
<reference evidence="3" key="2">
    <citation type="submission" date="2017-06" db="EMBL/GenBank/DDBJ databases">
        <title>WGS assembly of Brachypodium distachyon.</title>
        <authorList>
            <consortium name="The International Brachypodium Initiative"/>
            <person name="Lucas S."/>
            <person name="Harmon-Smith M."/>
            <person name="Lail K."/>
            <person name="Tice H."/>
            <person name="Grimwood J."/>
            <person name="Bruce D."/>
            <person name="Barry K."/>
            <person name="Shu S."/>
            <person name="Lindquist E."/>
            <person name="Wang M."/>
            <person name="Pitluck S."/>
            <person name="Vogel J.P."/>
            <person name="Garvin D.F."/>
            <person name="Mockler T.C."/>
            <person name="Schmutz J."/>
            <person name="Rokhsar D."/>
            <person name="Bevan M.W."/>
        </authorList>
    </citation>
    <scope>NUCLEOTIDE SEQUENCE</scope>
    <source>
        <strain evidence="3">Bd21</strain>
    </source>
</reference>
<proteinExistence type="inferred from homology"/>
<feature type="compositionally biased region" description="Polar residues" evidence="2">
    <location>
        <begin position="307"/>
        <end position="316"/>
    </location>
</feature>
<feature type="region of interest" description="Disordered" evidence="2">
    <location>
        <begin position="570"/>
        <end position="597"/>
    </location>
</feature>
<dbReference type="GO" id="GO:0015031">
    <property type="term" value="P:protein transport"/>
    <property type="evidence" value="ECO:0007669"/>
    <property type="project" value="InterPro"/>
</dbReference>